<feature type="non-terminal residue" evidence="1">
    <location>
        <position position="1"/>
    </location>
</feature>
<evidence type="ECO:0000313" key="2">
    <source>
        <dbReference type="Proteomes" id="UP000789920"/>
    </source>
</evidence>
<protein>
    <submittedName>
        <fullName evidence="1">6404_t:CDS:1</fullName>
    </submittedName>
</protein>
<keyword evidence="2" id="KW-1185">Reference proteome</keyword>
<dbReference type="EMBL" id="CAJVQC010003124">
    <property type="protein sequence ID" value="CAG8521867.1"/>
    <property type="molecule type" value="Genomic_DNA"/>
</dbReference>
<evidence type="ECO:0000313" key="1">
    <source>
        <dbReference type="EMBL" id="CAG8521867.1"/>
    </source>
</evidence>
<reference evidence="1" key="1">
    <citation type="submission" date="2021-06" db="EMBL/GenBank/DDBJ databases">
        <authorList>
            <person name="Kallberg Y."/>
            <person name="Tangrot J."/>
            <person name="Rosling A."/>
        </authorList>
    </citation>
    <scope>NUCLEOTIDE SEQUENCE</scope>
    <source>
        <strain evidence="1">MA461A</strain>
    </source>
</reference>
<accession>A0ACA9LBP5</accession>
<comment type="caution">
    <text evidence="1">The sequence shown here is derived from an EMBL/GenBank/DDBJ whole genome shotgun (WGS) entry which is preliminary data.</text>
</comment>
<dbReference type="Proteomes" id="UP000789920">
    <property type="component" value="Unassembled WGS sequence"/>
</dbReference>
<name>A0ACA9LBP5_9GLOM</name>
<proteinExistence type="predicted"/>
<sequence length="104" mass="12175">DLLVALLLKQPSLCILVFVKSKYGADSLDDFLYLQNFLTISIHSDRTQQEHKYTLISFNYGLDIKNIIYVINNFCDNIDEYVYRIVRTAHVGDQELATTFYNRM</sequence>
<organism evidence="1 2">
    <name type="scientific">Racocetra persica</name>
    <dbReference type="NCBI Taxonomy" id="160502"/>
    <lineage>
        <taxon>Eukaryota</taxon>
        <taxon>Fungi</taxon>
        <taxon>Fungi incertae sedis</taxon>
        <taxon>Mucoromycota</taxon>
        <taxon>Glomeromycotina</taxon>
        <taxon>Glomeromycetes</taxon>
        <taxon>Diversisporales</taxon>
        <taxon>Gigasporaceae</taxon>
        <taxon>Racocetra</taxon>
    </lineage>
</organism>
<gene>
    <name evidence="1" type="ORF">RPERSI_LOCUS2739</name>
</gene>